<name>A0AAN8QKB4_9TELE</name>
<dbReference type="AlphaFoldDB" id="A0AAN8QKB4"/>
<dbReference type="Proteomes" id="UP001356427">
    <property type="component" value="Unassembled WGS sequence"/>
</dbReference>
<sequence length="101" mass="11017">MEAGSSSCSRDNALSCEVGDLTTRQGTVSLTHRQLYTDTSIQLAGDYTVVHRGPCPEERQQGLGVCRHSSRIPLGRADLPPTSFFFQQVGVIDPIWVLNAL</sequence>
<keyword evidence="2" id="KW-1185">Reference proteome</keyword>
<accession>A0AAN8QKB4</accession>
<organism evidence="1 2">
    <name type="scientific">Coregonus suidteri</name>
    <dbReference type="NCBI Taxonomy" id="861788"/>
    <lineage>
        <taxon>Eukaryota</taxon>
        <taxon>Metazoa</taxon>
        <taxon>Chordata</taxon>
        <taxon>Craniata</taxon>
        <taxon>Vertebrata</taxon>
        <taxon>Euteleostomi</taxon>
        <taxon>Actinopterygii</taxon>
        <taxon>Neopterygii</taxon>
        <taxon>Teleostei</taxon>
        <taxon>Protacanthopterygii</taxon>
        <taxon>Salmoniformes</taxon>
        <taxon>Salmonidae</taxon>
        <taxon>Coregoninae</taxon>
        <taxon>Coregonus</taxon>
    </lineage>
</organism>
<dbReference type="Gene3D" id="2.60.40.200">
    <property type="entry name" value="Superoxide dismutase, copper/zinc binding domain"/>
    <property type="match status" value="1"/>
</dbReference>
<dbReference type="InterPro" id="IPR036423">
    <property type="entry name" value="SOD-like_Cu/Zn_dom_sf"/>
</dbReference>
<dbReference type="GO" id="GO:0046872">
    <property type="term" value="F:metal ion binding"/>
    <property type="evidence" value="ECO:0007669"/>
    <property type="project" value="InterPro"/>
</dbReference>
<evidence type="ECO:0000313" key="1">
    <source>
        <dbReference type="EMBL" id="KAK6300708.1"/>
    </source>
</evidence>
<gene>
    <name evidence="1" type="ORF">J4Q44_G00288060</name>
</gene>
<comment type="caution">
    <text evidence="1">The sequence shown here is derived from an EMBL/GenBank/DDBJ whole genome shotgun (WGS) entry which is preliminary data.</text>
</comment>
<dbReference type="EMBL" id="JAGTTL010000027">
    <property type="protein sequence ID" value="KAK6300708.1"/>
    <property type="molecule type" value="Genomic_DNA"/>
</dbReference>
<proteinExistence type="predicted"/>
<dbReference type="GO" id="GO:0006801">
    <property type="term" value="P:superoxide metabolic process"/>
    <property type="evidence" value="ECO:0007669"/>
    <property type="project" value="InterPro"/>
</dbReference>
<reference evidence="1 2" key="1">
    <citation type="submission" date="2021-04" db="EMBL/GenBank/DDBJ databases">
        <authorList>
            <person name="De Guttry C."/>
            <person name="Zahm M."/>
            <person name="Klopp C."/>
            <person name="Cabau C."/>
            <person name="Louis A."/>
            <person name="Berthelot C."/>
            <person name="Parey E."/>
            <person name="Roest Crollius H."/>
            <person name="Montfort J."/>
            <person name="Robinson-Rechavi M."/>
            <person name="Bucao C."/>
            <person name="Bouchez O."/>
            <person name="Gislard M."/>
            <person name="Lluch J."/>
            <person name="Milhes M."/>
            <person name="Lampietro C."/>
            <person name="Lopez Roques C."/>
            <person name="Donnadieu C."/>
            <person name="Braasch I."/>
            <person name="Desvignes T."/>
            <person name="Postlethwait J."/>
            <person name="Bobe J."/>
            <person name="Wedekind C."/>
            <person name="Guiguen Y."/>
        </authorList>
    </citation>
    <scope>NUCLEOTIDE SEQUENCE [LARGE SCALE GENOMIC DNA]</scope>
    <source>
        <strain evidence="1">Cs_M1</strain>
        <tissue evidence="1">Blood</tissue>
    </source>
</reference>
<evidence type="ECO:0000313" key="2">
    <source>
        <dbReference type="Proteomes" id="UP001356427"/>
    </source>
</evidence>
<protein>
    <submittedName>
        <fullName evidence="1">Uncharacterized protein</fullName>
    </submittedName>
</protein>